<protein>
    <recommendedName>
        <fullName evidence="1">NERD domain-containing protein</fullName>
    </recommendedName>
</protein>
<name>A0A1L3MN31_9BACI</name>
<reference evidence="2 3" key="1">
    <citation type="journal article" date="2016" name="Sci. Rep.">
        <title>Complete genome sequence and transcriptomic analysis of a novel marine strain Bacillus weihaiensis reveals the mechanism of brown algae degradation.</title>
        <authorList>
            <person name="Zhu Y."/>
            <person name="Chen P."/>
            <person name="Bao Y."/>
            <person name="Men Y."/>
            <person name="Zeng Y."/>
            <person name="Yang J."/>
            <person name="Sun J."/>
            <person name="Sun Y."/>
        </authorList>
    </citation>
    <scope>NUCLEOTIDE SEQUENCE [LARGE SCALE GENOMIC DNA]</scope>
    <source>
        <strain evidence="2 3">Alg07</strain>
    </source>
</reference>
<dbReference type="Proteomes" id="UP000181936">
    <property type="component" value="Chromosome"/>
</dbReference>
<gene>
    <name evidence="2" type="ORF">A9C19_02260</name>
</gene>
<dbReference type="InterPro" id="IPR011528">
    <property type="entry name" value="NERD"/>
</dbReference>
<evidence type="ECO:0000313" key="3">
    <source>
        <dbReference type="Proteomes" id="UP000181936"/>
    </source>
</evidence>
<evidence type="ECO:0000259" key="1">
    <source>
        <dbReference type="PROSITE" id="PS50965"/>
    </source>
</evidence>
<feature type="domain" description="NERD" evidence="1">
    <location>
        <begin position="41"/>
        <end position="157"/>
    </location>
</feature>
<dbReference type="KEGG" id="bwh:A9C19_02260"/>
<sequence length="329" mass="38674">MIIKHRSKPRIILQLEALLQRLPDYHPKLPIINEDYTKRMAGYKGEQSIDYPLSYLNDHTFFIFHNLRLKTEKHYFQMDTLLLTHKMAIILEVKNFSGTIHFDPKFKQLIQTKDGKEVAYSYPLTQVDRQKLNFQEWLRIHKIENLEIHSLVVISNPYTIISTSPGNYHTHHKVIHKEELPTKIYDLEKSSGSTKMEERTLKKLMKLLLKNHTEGDSTILDRFELNDNDILKGVFCPICRVQLMVRLKGNWLCSECGAKDKLAHLKAIGDYQLLIKPTITNSELRDFLKIHSSDTANRLLKTLNLRSTGETKHRMYYLDNLNHVKRKQL</sequence>
<dbReference type="PROSITE" id="PS50965">
    <property type="entry name" value="NERD"/>
    <property type="match status" value="1"/>
</dbReference>
<dbReference type="STRING" id="1547283.A9C19_02260"/>
<evidence type="ECO:0000313" key="2">
    <source>
        <dbReference type="EMBL" id="APH03674.1"/>
    </source>
</evidence>
<keyword evidence="3" id="KW-1185">Reference proteome</keyword>
<organism evidence="2 3">
    <name type="scientific">Bacillus weihaiensis</name>
    <dbReference type="NCBI Taxonomy" id="1547283"/>
    <lineage>
        <taxon>Bacteria</taxon>
        <taxon>Bacillati</taxon>
        <taxon>Bacillota</taxon>
        <taxon>Bacilli</taxon>
        <taxon>Bacillales</taxon>
        <taxon>Bacillaceae</taxon>
        <taxon>Bacillus</taxon>
    </lineage>
</organism>
<accession>A0A1L3MN31</accession>
<proteinExistence type="predicted"/>
<dbReference type="EMBL" id="CP016020">
    <property type="protein sequence ID" value="APH03674.1"/>
    <property type="molecule type" value="Genomic_DNA"/>
</dbReference>
<dbReference type="Pfam" id="PF08378">
    <property type="entry name" value="NERD"/>
    <property type="match status" value="1"/>
</dbReference>
<dbReference type="OrthoDB" id="569879at2"/>
<dbReference type="AlphaFoldDB" id="A0A1L3MN31"/>
<dbReference type="RefSeq" id="WP_072578462.1">
    <property type="nucleotide sequence ID" value="NZ_CP016020.1"/>
</dbReference>